<dbReference type="InterPro" id="IPR036240">
    <property type="entry name" value="Gp9-like_sf"/>
</dbReference>
<dbReference type="Pfam" id="PF07880">
    <property type="entry name" value="T4_gp9_10_N"/>
    <property type="match status" value="1"/>
</dbReference>
<dbReference type="EMBL" id="LR797502">
    <property type="protein sequence ID" value="CAB4221477.1"/>
    <property type="molecule type" value="Genomic_DNA"/>
</dbReference>
<dbReference type="InterPro" id="IPR008987">
    <property type="entry name" value="Baseplate_struct_prot_Gp9/10_N"/>
</dbReference>
<protein>
    <submittedName>
        <fullName evidence="2">Baseplate structural protein Gp9/Gp10</fullName>
    </submittedName>
</protein>
<dbReference type="EMBL" id="LR797099">
    <property type="protein sequence ID" value="CAB4186879.1"/>
    <property type="molecule type" value="Genomic_DNA"/>
</dbReference>
<gene>
    <name evidence="4" type="ORF">UFOVP1146_225</name>
    <name evidence="5" type="ORF">UFOVP1638_340</name>
    <name evidence="2" type="ORF">UFOVP812_138</name>
    <name evidence="3" type="ORF">UFOVP818_5</name>
</gene>
<evidence type="ECO:0000259" key="1">
    <source>
        <dbReference type="Pfam" id="PF07880"/>
    </source>
</evidence>
<reference evidence="2" key="1">
    <citation type="submission" date="2020-04" db="EMBL/GenBank/DDBJ databases">
        <authorList>
            <person name="Chiriac C."/>
            <person name="Salcher M."/>
            <person name="Ghai R."/>
            <person name="Kavagutti S V."/>
        </authorList>
    </citation>
    <scope>NUCLEOTIDE SEQUENCE</scope>
</reference>
<evidence type="ECO:0000313" key="5">
    <source>
        <dbReference type="EMBL" id="CAB4221477.1"/>
    </source>
</evidence>
<evidence type="ECO:0000313" key="3">
    <source>
        <dbReference type="EMBL" id="CAB4165143.1"/>
    </source>
</evidence>
<evidence type="ECO:0000313" key="4">
    <source>
        <dbReference type="EMBL" id="CAB4186879.1"/>
    </source>
</evidence>
<dbReference type="EMBL" id="LR796776">
    <property type="protein sequence ID" value="CAB4165143.1"/>
    <property type="molecule type" value="Genomic_DNA"/>
</dbReference>
<evidence type="ECO:0000313" key="2">
    <source>
        <dbReference type="EMBL" id="CAB4163869.1"/>
    </source>
</evidence>
<dbReference type="GO" id="GO:0019076">
    <property type="term" value="P:viral release from host cell"/>
    <property type="evidence" value="ECO:0007669"/>
    <property type="project" value="InterPro"/>
</dbReference>
<dbReference type="EMBL" id="LR796758">
    <property type="protein sequence ID" value="CAB4163869.1"/>
    <property type="molecule type" value="Genomic_DNA"/>
</dbReference>
<accession>A0A6J5NWM0</accession>
<name>A0A6J5NWM0_9CAUD</name>
<sequence length="88" mass="9851">MAKQHINVGTTPNDGLGDPIRTAYIKCNDNFDELYSREQTSAPTSSSGKIGDKAGMIAYDTTYFYVCVEDFDASTEIWKRVLFSVTPW</sequence>
<feature type="domain" description="Baseplate structural protein Gp9/Gp10 N-terminal" evidence="1">
    <location>
        <begin position="3"/>
        <end position="64"/>
    </location>
</feature>
<proteinExistence type="predicted"/>
<dbReference type="SUPFAM" id="SSF50017">
    <property type="entry name" value="gp9"/>
    <property type="match status" value="1"/>
</dbReference>
<organism evidence="2">
    <name type="scientific">uncultured Caudovirales phage</name>
    <dbReference type="NCBI Taxonomy" id="2100421"/>
    <lineage>
        <taxon>Viruses</taxon>
        <taxon>Duplodnaviria</taxon>
        <taxon>Heunggongvirae</taxon>
        <taxon>Uroviricota</taxon>
        <taxon>Caudoviricetes</taxon>
        <taxon>Peduoviridae</taxon>
        <taxon>Maltschvirus</taxon>
        <taxon>Maltschvirus maltsch</taxon>
    </lineage>
</organism>